<accession>A0A1V3JI85</accession>
<evidence type="ECO:0000256" key="1">
    <source>
        <dbReference type="SAM" id="SignalP"/>
    </source>
</evidence>
<keyword evidence="3" id="KW-0378">Hydrolase</keyword>
<dbReference type="AlphaFoldDB" id="A0A1V3JI85"/>
<proteinExistence type="predicted"/>
<dbReference type="SUPFAM" id="SSF53474">
    <property type="entry name" value="alpha/beta-Hydrolases"/>
    <property type="match status" value="1"/>
</dbReference>
<keyword evidence="1" id="KW-0732">Signal</keyword>
<dbReference type="InterPro" id="IPR029058">
    <property type="entry name" value="AB_hydrolase_fold"/>
</dbReference>
<dbReference type="Proteomes" id="UP000188602">
    <property type="component" value="Unassembled WGS sequence"/>
</dbReference>
<dbReference type="InterPro" id="IPR000073">
    <property type="entry name" value="AB_hydrolase_1"/>
</dbReference>
<protein>
    <submittedName>
        <fullName evidence="3">Alpha/beta hydrolase</fullName>
    </submittedName>
</protein>
<evidence type="ECO:0000313" key="4">
    <source>
        <dbReference type="Proteomes" id="UP000188602"/>
    </source>
</evidence>
<dbReference type="InterPro" id="IPR050471">
    <property type="entry name" value="AB_hydrolase"/>
</dbReference>
<organism evidence="3 4">
    <name type="scientific">Rodentibacter myodis</name>
    <dbReference type="NCBI Taxonomy" id="1907939"/>
    <lineage>
        <taxon>Bacteria</taxon>
        <taxon>Pseudomonadati</taxon>
        <taxon>Pseudomonadota</taxon>
        <taxon>Gammaproteobacteria</taxon>
        <taxon>Pasteurellales</taxon>
        <taxon>Pasteurellaceae</taxon>
        <taxon>Rodentibacter</taxon>
    </lineage>
</organism>
<feature type="domain" description="AB hydrolase-1" evidence="2">
    <location>
        <begin position="67"/>
        <end position="166"/>
    </location>
</feature>
<name>A0A1V3JI85_9PAST</name>
<dbReference type="OrthoDB" id="9780765at2"/>
<dbReference type="EMBL" id="MLHQ01000031">
    <property type="protein sequence ID" value="OOF56343.1"/>
    <property type="molecule type" value="Genomic_DNA"/>
</dbReference>
<dbReference type="RefSeq" id="WP_077425337.1">
    <property type="nucleotide sequence ID" value="NZ_MLHQ01000031.1"/>
</dbReference>
<feature type="chain" id="PRO_5012257174" evidence="1">
    <location>
        <begin position="21"/>
        <end position="296"/>
    </location>
</feature>
<dbReference type="PANTHER" id="PTHR43433:SF5">
    <property type="entry name" value="AB HYDROLASE-1 DOMAIN-CONTAINING PROTEIN"/>
    <property type="match status" value="1"/>
</dbReference>
<feature type="signal peptide" evidence="1">
    <location>
        <begin position="1"/>
        <end position="20"/>
    </location>
</feature>
<comment type="caution">
    <text evidence="3">The sequence shown here is derived from an EMBL/GenBank/DDBJ whole genome shotgun (WGS) entry which is preliminary data.</text>
</comment>
<reference evidence="3 4" key="1">
    <citation type="submission" date="2016-10" db="EMBL/GenBank/DDBJ databases">
        <title>Rodentibacter gen. nov. and new species.</title>
        <authorList>
            <person name="Christensen H."/>
        </authorList>
    </citation>
    <scope>NUCLEOTIDE SEQUENCE [LARGE SCALE GENOMIC DNA]</scope>
    <source>
        <strain evidence="3 4">Ac151</strain>
    </source>
</reference>
<sequence>MKKITALLFLTTLYSTFGYATPLRYFGQTAENYQSQTPYGNNEQVGHYATADDGAKIYYEIYGKGSPFVVLHGGLVGSPAEMGEFMDKLRADYQVISISTRGHGKSQVGQAVPTYAQKAADLQAVLKAAQITQKVGLLGFSDGGYTALTFAAQYPNQTAMVIAIGAGEWKKGFIQGGMKKRAKFAQVEAMDSAYWQAQQKLRPEPQKTAQWFTQANQNYDNTVVSQETFGKIQAPVLLVVGEDDTNAPLDSVLAAYKMLPQGDLAVIPNTPHATFIANFPAVWAVVKPYLTRLDKQ</sequence>
<dbReference type="STRING" id="1907939.BKL49_10715"/>
<dbReference type="Pfam" id="PF00561">
    <property type="entry name" value="Abhydrolase_1"/>
    <property type="match status" value="1"/>
</dbReference>
<dbReference type="Gene3D" id="3.40.50.1820">
    <property type="entry name" value="alpha/beta hydrolase"/>
    <property type="match status" value="1"/>
</dbReference>
<dbReference type="GO" id="GO:0016787">
    <property type="term" value="F:hydrolase activity"/>
    <property type="evidence" value="ECO:0007669"/>
    <property type="project" value="UniProtKB-KW"/>
</dbReference>
<keyword evidence="4" id="KW-1185">Reference proteome</keyword>
<dbReference type="PANTHER" id="PTHR43433">
    <property type="entry name" value="HYDROLASE, ALPHA/BETA FOLD FAMILY PROTEIN"/>
    <property type="match status" value="1"/>
</dbReference>
<evidence type="ECO:0000313" key="3">
    <source>
        <dbReference type="EMBL" id="OOF56343.1"/>
    </source>
</evidence>
<gene>
    <name evidence="3" type="ORF">BKL49_10715</name>
</gene>
<evidence type="ECO:0000259" key="2">
    <source>
        <dbReference type="Pfam" id="PF00561"/>
    </source>
</evidence>